<dbReference type="InterPro" id="IPR013325">
    <property type="entry name" value="RNA_pol_sigma_r2"/>
</dbReference>
<evidence type="ECO:0000259" key="6">
    <source>
        <dbReference type="Pfam" id="PF04542"/>
    </source>
</evidence>
<reference evidence="8" key="1">
    <citation type="journal article" date="2021" name="PeerJ">
        <title>Extensive microbial diversity within the chicken gut microbiome revealed by metagenomics and culture.</title>
        <authorList>
            <person name="Gilroy R."/>
            <person name="Ravi A."/>
            <person name="Getino M."/>
            <person name="Pursley I."/>
            <person name="Horton D.L."/>
            <person name="Alikhan N.F."/>
            <person name="Baker D."/>
            <person name="Gharbi K."/>
            <person name="Hall N."/>
            <person name="Watson M."/>
            <person name="Adriaenssens E.M."/>
            <person name="Foster-Nyarko E."/>
            <person name="Jarju S."/>
            <person name="Secka A."/>
            <person name="Antonio M."/>
            <person name="Oren A."/>
            <person name="Chaudhuri R.R."/>
            <person name="La Ragione R."/>
            <person name="Hildebrand F."/>
            <person name="Pallen M.J."/>
        </authorList>
    </citation>
    <scope>NUCLEOTIDE SEQUENCE</scope>
    <source>
        <strain evidence="8">CHK195-9823</strain>
    </source>
</reference>
<evidence type="ECO:0000313" key="9">
    <source>
        <dbReference type="Proteomes" id="UP000886814"/>
    </source>
</evidence>
<keyword evidence="5" id="KW-0472">Membrane</keyword>
<dbReference type="InterPro" id="IPR013324">
    <property type="entry name" value="RNA_pol_sigma_r3/r4-like"/>
</dbReference>
<organism evidence="8 9">
    <name type="scientific">Candidatus Blautia stercorigallinarum</name>
    <dbReference type="NCBI Taxonomy" id="2838501"/>
    <lineage>
        <taxon>Bacteria</taxon>
        <taxon>Bacillati</taxon>
        <taxon>Bacillota</taxon>
        <taxon>Clostridia</taxon>
        <taxon>Lachnospirales</taxon>
        <taxon>Lachnospiraceae</taxon>
        <taxon>Blautia</taxon>
    </lineage>
</organism>
<dbReference type="SUPFAM" id="SSF88659">
    <property type="entry name" value="Sigma3 and sigma4 domains of RNA polymerase sigma factors"/>
    <property type="match status" value="1"/>
</dbReference>
<dbReference type="EMBL" id="DXIQ01000019">
    <property type="protein sequence ID" value="HIV38032.1"/>
    <property type="molecule type" value="Genomic_DNA"/>
</dbReference>
<evidence type="ECO:0000256" key="3">
    <source>
        <dbReference type="ARBA" id="ARBA00023082"/>
    </source>
</evidence>
<feature type="transmembrane region" description="Helical" evidence="5">
    <location>
        <begin position="152"/>
        <end position="173"/>
    </location>
</feature>
<keyword evidence="3" id="KW-0731">Sigma factor</keyword>
<evidence type="ECO:0000256" key="4">
    <source>
        <dbReference type="ARBA" id="ARBA00023163"/>
    </source>
</evidence>
<dbReference type="Proteomes" id="UP000886814">
    <property type="component" value="Unassembled WGS sequence"/>
</dbReference>
<feature type="domain" description="RNA polymerase sigma-70 region 2" evidence="6">
    <location>
        <begin position="1"/>
        <end position="57"/>
    </location>
</feature>
<accession>A0A9D1PB64</accession>
<dbReference type="Pfam" id="PF08281">
    <property type="entry name" value="Sigma70_r4_2"/>
    <property type="match status" value="1"/>
</dbReference>
<keyword evidence="5" id="KW-0812">Transmembrane</keyword>
<dbReference type="InterPro" id="IPR014284">
    <property type="entry name" value="RNA_pol_sigma-70_dom"/>
</dbReference>
<dbReference type="InterPro" id="IPR039425">
    <property type="entry name" value="RNA_pol_sigma-70-like"/>
</dbReference>
<evidence type="ECO:0000313" key="8">
    <source>
        <dbReference type="EMBL" id="HIV38032.1"/>
    </source>
</evidence>
<proteinExistence type="inferred from homology"/>
<name>A0A9D1PB64_9FIRM</name>
<dbReference type="InterPro" id="IPR036388">
    <property type="entry name" value="WH-like_DNA-bd_sf"/>
</dbReference>
<protein>
    <submittedName>
        <fullName evidence="8">Sigma-70 family RNA polymerase sigma factor</fullName>
    </submittedName>
</protein>
<keyword evidence="4" id="KW-0804">Transcription</keyword>
<dbReference type="Pfam" id="PF04542">
    <property type="entry name" value="Sigma70_r2"/>
    <property type="match status" value="1"/>
</dbReference>
<dbReference type="GO" id="GO:0003677">
    <property type="term" value="F:DNA binding"/>
    <property type="evidence" value="ECO:0007669"/>
    <property type="project" value="InterPro"/>
</dbReference>
<keyword evidence="2" id="KW-0805">Transcription regulation</keyword>
<dbReference type="GO" id="GO:0016987">
    <property type="term" value="F:sigma factor activity"/>
    <property type="evidence" value="ECO:0007669"/>
    <property type="project" value="UniProtKB-KW"/>
</dbReference>
<dbReference type="PANTHER" id="PTHR43133">
    <property type="entry name" value="RNA POLYMERASE ECF-TYPE SIGMA FACTO"/>
    <property type="match status" value="1"/>
</dbReference>
<dbReference type="Gene3D" id="1.10.1740.10">
    <property type="match status" value="1"/>
</dbReference>
<evidence type="ECO:0000259" key="7">
    <source>
        <dbReference type="Pfam" id="PF08281"/>
    </source>
</evidence>
<evidence type="ECO:0000256" key="5">
    <source>
        <dbReference type="SAM" id="Phobius"/>
    </source>
</evidence>
<dbReference type="InterPro" id="IPR013249">
    <property type="entry name" value="RNA_pol_sigma70_r4_t2"/>
</dbReference>
<comment type="caution">
    <text evidence="8">The sequence shown here is derived from an EMBL/GenBank/DDBJ whole genome shotgun (WGS) entry which is preliminary data.</text>
</comment>
<dbReference type="AlphaFoldDB" id="A0A9D1PB64"/>
<dbReference type="SUPFAM" id="SSF88946">
    <property type="entry name" value="Sigma2 domain of RNA polymerase sigma factors"/>
    <property type="match status" value="1"/>
</dbReference>
<reference evidence="8" key="2">
    <citation type="submission" date="2021-04" db="EMBL/GenBank/DDBJ databases">
        <authorList>
            <person name="Gilroy R."/>
        </authorList>
    </citation>
    <scope>NUCLEOTIDE SEQUENCE</scope>
    <source>
        <strain evidence="8">CHK195-9823</strain>
    </source>
</reference>
<dbReference type="InterPro" id="IPR007627">
    <property type="entry name" value="RNA_pol_sigma70_r2"/>
</dbReference>
<keyword evidence="5" id="KW-1133">Transmembrane helix</keyword>
<comment type="similarity">
    <text evidence="1">Belongs to the sigma-70 factor family. ECF subfamily.</text>
</comment>
<dbReference type="NCBIfam" id="TIGR02937">
    <property type="entry name" value="sigma70-ECF"/>
    <property type="match status" value="1"/>
</dbReference>
<sequence>MVYRIAFHDCRNSHDAEDVMQTVFMKLYQKNPEFNNEEHLKHWLIRVTMNECKRLIASPWEKRMEFFPEEERKEHGRRDDTEGYEKMRERELLEQVFRLPRKYRVPIYLYYYEEYSVADIGDVLGKNPSSGSLREVYAVKKPKKYPRFKRKAFAATAASVVLICSLSVGVLAASDADIRQAAGEAVQQIAMVFKNVTVDQEASTPYETVLHAEDGTQITVVHEYGEKGEYYVTLVYHEDIKRLGLTIGDKEIDITDQLREKGSLYPGLYL</sequence>
<dbReference type="GO" id="GO:0006352">
    <property type="term" value="P:DNA-templated transcription initiation"/>
    <property type="evidence" value="ECO:0007669"/>
    <property type="project" value="InterPro"/>
</dbReference>
<dbReference type="Gene3D" id="1.10.10.10">
    <property type="entry name" value="Winged helix-like DNA-binding domain superfamily/Winged helix DNA-binding domain"/>
    <property type="match status" value="1"/>
</dbReference>
<gene>
    <name evidence="8" type="ORF">H9747_03405</name>
</gene>
<evidence type="ECO:0000256" key="1">
    <source>
        <dbReference type="ARBA" id="ARBA00010641"/>
    </source>
</evidence>
<dbReference type="PANTHER" id="PTHR43133:SF51">
    <property type="entry name" value="RNA POLYMERASE SIGMA FACTOR"/>
    <property type="match status" value="1"/>
</dbReference>
<evidence type="ECO:0000256" key="2">
    <source>
        <dbReference type="ARBA" id="ARBA00023015"/>
    </source>
</evidence>
<feature type="domain" description="RNA polymerase sigma factor 70 region 4 type 2" evidence="7">
    <location>
        <begin position="91"/>
        <end position="130"/>
    </location>
</feature>